<dbReference type="NCBIfam" id="TIGR03710">
    <property type="entry name" value="OAFO_sf"/>
    <property type="match status" value="1"/>
</dbReference>
<accession>A0A7W8Z0U4</accession>
<comment type="caution">
    <text evidence="5">The sequence shown here is derived from an EMBL/GenBank/DDBJ whole genome shotgun (WGS) entry which is preliminary data.</text>
</comment>
<keyword evidence="1 5" id="KW-0560">Oxidoreductase</keyword>
<dbReference type="CDD" id="cd07034">
    <property type="entry name" value="TPP_PYR_PFOR_IOR-alpha_like"/>
    <property type="match status" value="1"/>
</dbReference>
<dbReference type="EC" id="1.2.7.3" evidence="5"/>
<feature type="domain" description="Pyruvate/ketoisovalerate oxidoreductase catalytic" evidence="3">
    <location>
        <begin position="20"/>
        <end position="207"/>
    </location>
</feature>
<dbReference type="GO" id="GO:0000287">
    <property type="term" value="F:magnesium ion binding"/>
    <property type="evidence" value="ECO:0007669"/>
    <property type="project" value="UniProtKB-ARBA"/>
</dbReference>
<dbReference type="InterPro" id="IPR029061">
    <property type="entry name" value="THDP-binding"/>
</dbReference>
<dbReference type="InterPro" id="IPR022367">
    <property type="entry name" value="2-oxoacid/accept_OxRdtase_asu"/>
</dbReference>
<proteinExistence type="predicted"/>
<dbReference type="Pfam" id="PF01855">
    <property type="entry name" value="POR_N"/>
    <property type="match status" value="1"/>
</dbReference>
<evidence type="ECO:0000256" key="2">
    <source>
        <dbReference type="SAM" id="MobiDB-lite"/>
    </source>
</evidence>
<gene>
    <name evidence="5" type="ORF">BJ981_001065</name>
</gene>
<dbReference type="AlphaFoldDB" id="A0A7W8Z0U4"/>
<reference evidence="5 6" key="1">
    <citation type="submission" date="2020-08" db="EMBL/GenBank/DDBJ databases">
        <title>Sequencing the genomes of 1000 actinobacteria strains.</title>
        <authorList>
            <person name="Klenk H.-P."/>
        </authorList>
    </citation>
    <scope>NUCLEOTIDE SEQUENCE [LARGE SCALE GENOMIC DNA]</scope>
    <source>
        <strain evidence="5 6">DSM 45790</strain>
    </source>
</reference>
<evidence type="ECO:0000313" key="6">
    <source>
        <dbReference type="Proteomes" id="UP000588112"/>
    </source>
</evidence>
<dbReference type="RefSeq" id="WP_184608600.1">
    <property type="nucleotide sequence ID" value="NZ_BOOS01000032.1"/>
</dbReference>
<feature type="compositionally biased region" description="Basic and acidic residues" evidence="2">
    <location>
        <begin position="462"/>
        <end position="473"/>
    </location>
</feature>
<dbReference type="SUPFAM" id="SSF52518">
    <property type="entry name" value="Thiamin diphosphate-binding fold (THDP-binding)"/>
    <property type="match status" value="1"/>
</dbReference>
<dbReference type="GO" id="GO:0006979">
    <property type="term" value="P:response to oxidative stress"/>
    <property type="evidence" value="ECO:0007669"/>
    <property type="project" value="TreeGrafter"/>
</dbReference>
<feature type="domain" description="Pyruvate flavodoxin/ferredoxin oxidoreductase pyrimidine binding" evidence="4">
    <location>
        <begin position="257"/>
        <end position="469"/>
    </location>
</feature>
<evidence type="ECO:0000259" key="3">
    <source>
        <dbReference type="Pfam" id="PF01558"/>
    </source>
</evidence>
<dbReference type="Gene3D" id="3.40.920.10">
    <property type="entry name" value="Pyruvate-ferredoxin oxidoreductase, PFOR, domain III"/>
    <property type="match status" value="1"/>
</dbReference>
<dbReference type="EMBL" id="JACHBR010000001">
    <property type="protein sequence ID" value="MBB5625366.1"/>
    <property type="molecule type" value="Genomic_DNA"/>
</dbReference>
<protein>
    <submittedName>
        <fullName evidence="5">2-oxoglutarate ferredoxin oxidoreductase subunit alpha</fullName>
        <ecNumber evidence="5">1.2.7.11</ecNumber>
        <ecNumber evidence="5">1.2.7.3</ecNumber>
    </submittedName>
</protein>
<dbReference type="GO" id="GO:0047553">
    <property type="term" value="F:2-oxoglutarate synthase activity"/>
    <property type="evidence" value="ECO:0007669"/>
    <property type="project" value="UniProtKB-EC"/>
</dbReference>
<dbReference type="EC" id="1.2.7.11" evidence="5"/>
<dbReference type="InterPro" id="IPR002880">
    <property type="entry name" value="Pyrv_Fd/Flavodoxin_OxRdtase_N"/>
</dbReference>
<name>A0A7W8Z0U4_9ACTN</name>
<dbReference type="Gene3D" id="3.40.50.970">
    <property type="match status" value="1"/>
</dbReference>
<dbReference type="PANTHER" id="PTHR32154">
    <property type="entry name" value="PYRUVATE-FLAVODOXIN OXIDOREDUCTASE-RELATED"/>
    <property type="match status" value="1"/>
</dbReference>
<dbReference type="Pfam" id="PF01558">
    <property type="entry name" value="POR"/>
    <property type="match status" value="1"/>
</dbReference>
<keyword evidence="6" id="KW-1185">Reference proteome</keyword>
<dbReference type="PANTHER" id="PTHR32154:SF20">
    <property type="entry name" value="2-OXOGLUTARATE OXIDOREDUCTASE SUBUNIT KORA"/>
    <property type="match status" value="1"/>
</dbReference>
<organism evidence="5 6">
    <name type="scientific">Sphaerisporangium krabiense</name>
    <dbReference type="NCBI Taxonomy" id="763782"/>
    <lineage>
        <taxon>Bacteria</taxon>
        <taxon>Bacillati</taxon>
        <taxon>Actinomycetota</taxon>
        <taxon>Actinomycetes</taxon>
        <taxon>Streptosporangiales</taxon>
        <taxon>Streptosporangiaceae</taxon>
        <taxon>Sphaerisporangium</taxon>
    </lineage>
</organism>
<feature type="region of interest" description="Disordered" evidence="2">
    <location>
        <begin position="462"/>
        <end position="482"/>
    </location>
</feature>
<evidence type="ECO:0000313" key="5">
    <source>
        <dbReference type="EMBL" id="MBB5625366.1"/>
    </source>
</evidence>
<dbReference type="InterPro" id="IPR009014">
    <property type="entry name" value="Transketo_C/PFOR_II"/>
</dbReference>
<dbReference type="Proteomes" id="UP000588112">
    <property type="component" value="Unassembled WGS sequence"/>
</dbReference>
<dbReference type="Gene3D" id="3.40.50.920">
    <property type="match status" value="1"/>
</dbReference>
<dbReference type="SUPFAM" id="SSF52922">
    <property type="entry name" value="TK C-terminal domain-like"/>
    <property type="match status" value="1"/>
</dbReference>
<dbReference type="InterPro" id="IPR050722">
    <property type="entry name" value="Pyruvate:ferred/Flavod_OxRd"/>
</dbReference>
<evidence type="ECO:0000259" key="4">
    <source>
        <dbReference type="Pfam" id="PF01855"/>
    </source>
</evidence>
<sequence length="617" mass="66258">MTKQVQQLDRVIIRFAGDSGDGMQLTGDRFTAETAQFGNDLSTLPNFPAEIRAPAGTLPGVSSFQLHFADHDILTPGDAPNVLVAMNPAALKANLGDLPRGADIIVNTDEFTKRNLQKVGYAASPVEDGSLGEWRVHAVPLTSLTVKALEGFDISKKDAERAKNMFALGLLSWLYHRPTEATVKFLEAKFAKMPEIAKANIAAFQAGWNYGETTESFSVSYEIKPARLAPGLYRNISGNQALAYGLIAAAVQAKLPLFLGSYPITPASDILHELSKHKRFGIRTFQAEDEIAGVGAALGAAFGGALGVTTTSGPGVALKAETVGLAVATELPLLVVDVQRAGPSTGMPTKTEQTDLLMAMFGRNGESPVPIVAPSTPSDCFHAAVEAARIAVKYRTPVMLLSDGYLANGSEPWRLPEIDELPDISVEFTVTPNGDDGETYLPFRRDPETLARPWAVPGTPGLEHRIGGIEKADGTGNISYDPNNHDRMVRLRQAKIEGIAQDIPPLEVDDPDGDARVLVLGWGSTYGPIAAAVRRVRKAGGKVAQTHIRHLNPLPSNTGEVLRSYDKVLLPEINLGQLALLLRAKFLVDVISYNRVRGLPFKAEELAGVIQDVIDSE</sequence>
<dbReference type="FunFam" id="3.40.920.10:FF:000002">
    <property type="entry name" value="2-oxoglutarate oxidoreductase, alpha subunit"/>
    <property type="match status" value="1"/>
</dbReference>
<dbReference type="SUPFAM" id="SSF53323">
    <property type="entry name" value="Pyruvate-ferredoxin oxidoreductase, PFOR, domain III"/>
    <property type="match status" value="1"/>
</dbReference>
<dbReference type="FunFam" id="3.40.50.970:FF:000022">
    <property type="entry name" value="2-oxoglutarate ferredoxin oxidoreductase alpha subunit"/>
    <property type="match status" value="1"/>
</dbReference>
<dbReference type="InterPro" id="IPR019752">
    <property type="entry name" value="Pyrv/ketoisovalerate_OxRed_cat"/>
</dbReference>
<evidence type="ECO:0000256" key="1">
    <source>
        <dbReference type="ARBA" id="ARBA00023002"/>
    </source>
</evidence>
<dbReference type="InterPro" id="IPR002869">
    <property type="entry name" value="Pyrv_flavodox_OxRed_cen"/>
</dbReference>